<protein>
    <submittedName>
        <fullName evidence="2">DUF2834 domain-containing protein</fullName>
    </submittedName>
</protein>
<feature type="transmembrane region" description="Helical" evidence="1">
    <location>
        <begin position="185"/>
        <end position="204"/>
    </location>
</feature>
<comment type="caution">
    <text evidence="2">The sequence shown here is derived from an EMBL/GenBank/DDBJ whole genome shotgun (WGS) entry which is preliminary data.</text>
</comment>
<dbReference type="EMBL" id="WVIC01000010">
    <property type="protein sequence ID" value="NCJ06178.1"/>
    <property type="molecule type" value="Genomic_DNA"/>
</dbReference>
<sequence length="227" mass="25029">MVRKLGFATLWLGFVLYAFWLAPPAQPDTWVLIQQLSSGDWAGINPLVVALFNLMGIWPLIYGAVLFVDGTGQQRLPAWPFAIGSFAVGAFALLPYLALRDTHPTCTGAQSLFLKIWDSRALGIALLLGSSALIIYGLGGDGSDLIQQWQTSRFIHVMSLDFCLLSLLFPALLGDDMSRRDMPRFPWFWVALIPLIGPLLYLSVRPRLPESLPALEATVLSDQVGQK</sequence>
<dbReference type="AlphaFoldDB" id="A0A8K1ZY01"/>
<dbReference type="Proteomes" id="UP000607397">
    <property type="component" value="Unassembled WGS sequence"/>
</dbReference>
<evidence type="ECO:0000256" key="1">
    <source>
        <dbReference type="SAM" id="Phobius"/>
    </source>
</evidence>
<keyword evidence="1" id="KW-1133">Transmembrane helix</keyword>
<keyword evidence="1" id="KW-0472">Membrane</keyword>
<accession>A0A8K1ZY01</accession>
<reference evidence="2" key="1">
    <citation type="submission" date="2019-12" db="EMBL/GenBank/DDBJ databases">
        <title>High-Quality draft genome sequences of three cyanobacteria isolated from the limestone walls of the Old Cathedral of Coimbra.</title>
        <authorList>
            <person name="Tiago I."/>
            <person name="Soares F."/>
            <person name="Portugal A."/>
        </authorList>
    </citation>
    <scope>NUCLEOTIDE SEQUENCE [LARGE SCALE GENOMIC DNA]</scope>
    <source>
        <strain evidence="2">C</strain>
    </source>
</reference>
<name>A0A8K1ZY01_9CYAN</name>
<gene>
    <name evidence="2" type="ORF">GS597_06530</name>
</gene>
<feature type="transmembrane region" description="Helical" evidence="1">
    <location>
        <begin position="151"/>
        <end position="173"/>
    </location>
</feature>
<feature type="transmembrane region" description="Helical" evidence="1">
    <location>
        <begin position="79"/>
        <end position="99"/>
    </location>
</feature>
<evidence type="ECO:0000313" key="3">
    <source>
        <dbReference type="Proteomes" id="UP000607397"/>
    </source>
</evidence>
<keyword evidence="3" id="KW-1185">Reference proteome</keyword>
<feature type="transmembrane region" description="Helical" evidence="1">
    <location>
        <begin position="119"/>
        <end position="139"/>
    </location>
</feature>
<keyword evidence="1" id="KW-0812">Transmembrane</keyword>
<feature type="transmembrane region" description="Helical" evidence="1">
    <location>
        <begin position="43"/>
        <end position="67"/>
    </location>
</feature>
<dbReference type="RefSeq" id="WP_161824660.1">
    <property type="nucleotide sequence ID" value="NZ_WVIC01000010.1"/>
</dbReference>
<proteinExistence type="predicted"/>
<dbReference type="PANTHER" id="PTHR36009">
    <property type="match status" value="1"/>
</dbReference>
<organism evidence="2 3">
    <name type="scientific">Petrachloros mirabilis ULC683</name>
    <dbReference type="NCBI Taxonomy" id="2781853"/>
    <lineage>
        <taxon>Bacteria</taxon>
        <taxon>Bacillati</taxon>
        <taxon>Cyanobacteriota</taxon>
        <taxon>Cyanophyceae</taxon>
        <taxon>Synechococcales</taxon>
        <taxon>Petrachlorosaceae</taxon>
        <taxon>Petrachloros</taxon>
        <taxon>Petrachloros mirabilis</taxon>
    </lineage>
</organism>
<dbReference type="PANTHER" id="PTHR36009:SF3">
    <property type="entry name" value="TRANSMEMBRANE PROTEIN"/>
    <property type="match status" value="1"/>
</dbReference>
<evidence type="ECO:0000313" key="2">
    <source>
        <dbReference type="EMBL" id="NCJ06178.1"/>
    </source>
</evidence>